<dbReference type="EMBL" id="AHHH01000165">
    <property type="protein sequence ID" value="ESU40880.1"/>
    <property type="molecule type" value="Genomic_DNA"/>
</dbReference>
<evidence type="ECO:0000313" key="1">
    <source>
        <dbReference type="EMBL" id="ESU40880.1"/>
    </source>
</evidence>
<gene>
    <name evidence="1" type="ORF">GSB_154473</name>
</gene>
<protein>
    <submittedName>
        <fullName evidence="1">Utp11 protein</fullName>
    </submittedName>
</protein>
<accession>V6TV40</accession>
<reference evidence="1 2" key="2">
    <citation type="journal article" date="2013" name="Genome Biol. Evol.">
        <title>Genome sequencing of Giardia lamblia genotypes A2 and B isolates (DH and GS) and comparative analysis with the genomes of genotypes A1 and E (WB and Pig).</title>
        <authorList>
            <person name="Adam R.D."/>
            <person name="Dahlstrom E.W."/>
            <person name="Martens C.A."/>
            <person name="Bruno D.P."/>
            <person name="Barbian K.D."/>
            <person name="Ricklefs S.M."/>
            <person name="Hernandez M.M."/>
            <person name="Narla N.P."/>
            <person name="Patel R.B."/>
            <person name="Porcella S.F."/>
            <person name="Nash T.E."/>
        </authorList>
    </citation>
    <scope>NUCLEOTIDE SEQUENCE [LARGE SCALE GENOMIC DNA]</scope>
    <source>
        <strain evidence="1 2">GS</strain>
    </source>
</reference>
<name>V6TV40_GIAIN</name>
<reference evidence="2" key="1">
    <citation type="submission" date="2012-02" db="EMBL/GenBank/DDBJ databases">
        <title>Genome sequencing of Giardia lamblia Genotypes A2 and B isolates (DH and GS) and comparative analysis with the genomes of Genotypes A1 and E (WB and Pig).</title>
        <authorList>
            <person name="Adam R."/>
            <person name="Dahlstrom E."/>
            <person name="Martens C."/>
            <person name="Bruno D."/>
            <person name="Barbian K."/>
            <person name="Porcella S.F."/>
            <person name="Nash T."/>
        </authorList>
    </citation>
    <scope>NUCLEOTIDE SEQUENCE</scope>
    <source>
        <strain evidence="2">GS</strain>
    </source>
</reference>
<comment type="caution">
    <text evidence="1">The sequence shown here is derived from an EMBL/GenBank/DDBJ whole genome shotgun (WGS) entry which is preliminary data.</text>
</comment>
<dbReference type="AlphaFoldDB" id="V6TV40"/>
<sequence length="84" mass="9403">MSDYYCPWTTCFTLLYARHVTAEVAGGSDSPTSLPVKQQRVSTQKRLTICKSSLWYSMLWRHLTSSPHCGCILLARATAHTGSH</sequence>
<evidence type="ECO:0000313" key="2">
    <source>
        <dbReference type="Proteomes" id="UP000018040"/>
    </source>
</evidence>
<organism evidence="1 2">
    <name type="scientific">Giardia intestinalis</name>
    <name type="common">Giardia lamblia</name>
    <dbReference type="NCBI Taxonomy" id="5741"/>
    <lineage>
        <taxon>Eukaryota</taxon>
        <taxon>Metamonada</taxon>
        <taxon>Diplomonadida</taxon>
        <taxon>Hexamitidae</taxon>
        <taxon>Giardiinae</taxon>
        <taxon>Giardia</taxon>
    </lineage>
</organism>
<proteinExistence type="predicted"/>
<dbReference type="Proteomes" id="UP000018040">
    <property type="component" value="Unassembled WGS sequence"/>
</dbReference>